<protein>
    <submittedName>
        <fullName evidence="2">Uncharacterized protein</fullName>
    </submittedName>
</protein>
<evidence type="ECO:0000313" key="3">
    <source>
        <dbReference type="Proteomes" id="UP001341840"/>
    </source>
</evidence>
<accession>A0ABU6SAP0</accession>
<dbReference type="PANTHER" id="PTHR34836">
    <property type="entry name" value="OS06G0188250 PROTEIN"/>
    <property type="match status" value="1"/>
</dbReference>
<dbReference type="PANTHER" id="PTHR34836:SF1">
    <property type="entry name" value="OS09G0428600 PROTEIN"/>
    <property type="match status" value="1"/>
</dbReference>
<comment type="caution">
    <text evidence="2">The sequence shown here is derived from an EMBL/GenBank/DDBJ whole genome shotgun (WGS) entry which is preliminary data.</text>
</comment>
<dbReference type="EMBL" id="JASCZI010060532">
    <property type="protein sequence ID" value="MED6133525.1"/>
    <property type="molecule type" value="Genomic_DNA"/>
</dbReference>
<proteinExistence type="predicted"/>
<evidence type="ECO:0000313" key="2">
    <source>
        <dbReference type="EMBL" id="MED6133525.1"/>
    </source>
</evidence>
<name>A0ABU6SAP0_9FABA</name>
<organism evidence="2 3">
    <name type="scientific">Stylosanthes scabra</name>
    <dbReference type="NCBI Taxonomy" id="79078"/>
    <lineage>
        <taxon>Eukaryota</taxon>
        <taxon>Viridiplantae</taxon>
        <taxon>Streptophyta</taxon>
        <taxon>Embryophyta</taxon>
        <taxon>Tracheophyta</taxon>
        <taxon>Spermatophyta</taxon>
        <taxon>Magnoliopsida</taxon>
        <taxon>eudicotyledons</taxon>
        <taxon>Gunneridae</taxon>
        <taxon>Pentapetalae</taxon>
        <taxon>rosids</taxon>
        <taxon>fabids</taxon>
        <taxon>Fabales</taxon>
        <taxon>Fabaceae</taxon>
        <taxon>Papilionoideae</taxon>
        <taxon>50 kb inversion clade</taxon>
        <taxon>dalbergioids sensu lato</taxon>
        <taxon>Dalbergieae</taxon>
        <taxon>Pterocarpus clade</taxon>
        <taxon>Stylosanthes</taxon>
    </lineage>
</organism>
<feature type="signal peptide" evidence="1">
    <location>
        <begin position="1"/>
        <end position="22"/>
    </location>
</feature>
<gene>
    <name evidence="2" type="ORF">PIB30_029074</name>
</gene>
<dbReference type="Proteomes" id="UP001341840">
    <property type="component" value="Unassembled WGS sequence"/>
</dbReference>
<dbReference type="InterPro" id="IPR015683">
    <property type="entry name" value="Ionotropic_Glu_rcpt"/>
</dbReference>
<sequence>MVKHQLRTILVLSLWWWFFGEAAIVMAQRNNGSSSSTTTLPARVVVKVGAVLDVSEGMVGKIGLNSIRMCIHDFYVAHPHYKTRLQLFLRDSHRDMVTAAAQGSFYFSIHLHIIISFSFSKN</sequence>
<keyword evidence="1" id="KW-0732">Signal</keyword>
<reference evidence="2 3" key="1">
    <citation type="journal article" date="2023" name="Plants (Basel)">
        <title>Bridging the Gap: Combining Genomics and Transcriptomics Approaches to Understand Stylosanthes scabra, an Orphan Legume from the Brazilian Caatinga.</title>
        <authorList>
            <person name="Ferreira-Neto J.R.C."/>
            <person name="da Silva M.D."/>
            <person name="Binneck E."/>
            <person name="de Melo N.F."/>
            <person name="da Silva R.H."/>
            <person name="de Melo A.L.T.M."/>
            <person name="Pandolfi V."/>
            <person name="Bustamante F.O."/>
            <person name="Brasileiro-Vidal A.C."/>
            <person name="Benko-Iseppon A.M."/>
        </authorList>
    </citation>
    <scope>NUCLEOTIDE SEQUENCE [LARGE SCALE GENOMIC DNA]</scope>
    <source>
        <tissue evidence="2">Leaves</tissue>
    </source>
</reference>
<keyword evidence="3" id="KW-1185">Reference proteome</keyword>
<evidence type="ECO:0000256" key="1">
    <source>
        <dbReference type="SAM" id="SignalP"/>
    </source>
</evidence>
<feature type="chain" id="PRO_5047220485" evidence="1">
    <location>
        <begin position="23"/>
        <end position="122"/>
    </location>
</feature>